<dbReference type="Pfam" id="PF01558">
    <property type="entry name" value="POR"/>
    <property type="match status" value="1"/>
</dbReference>
<evidence type="ECO:0000259" key="2">
    <source>
        <dbReference type="Pfam" id="PF01558"/>
    </source>
</evidence>
<sequence>MKEIIFAGFGGQGVLTGGLIIADMAAKKGLSTVWMPAYGPTMRGGKANCVVKFGETAEEKVGSPIMEEADILVAMNVPSLDYLAFCKPGVKVFANAHAVPADYNYPEGTEVTAIDVAELAAQAENIKGQNLVMVGAVVKKCGLFTEAYAEESMCKFFAGKGKGRFNDANVAALRLGFAAVS</sequence>
<dbReference type="InterPro" id="IPR019752">
    <property type="entry name" value="Pyrv/ketoisovalerate_OxRed_cat"/>
</dbReference>
<dbReference type="OrthoDB" id="9789125at2"/>
<protein>
    <submittedName>
        <fullName evidence="3">2-oxoglutarate ferredoxin oxidoreductase subunit gamma</fullName>
    </submittedName>
</protein>
<organism evidence="3 4">
    <name type="scientific">Lactonifactor longoviformis DSM 17459</name>
    <dbReference type="NCBI Taxonomy" id="1122155"/>
    <lineage>
        <taxon>Bacteria</taxon>
        <taxon>Bacillati</taxon>
        <taxon>Bacillota</taxon>
        <taxon>Clostridia</taxon>
        <taxon>Eubacteriales</taxon>
        <taxon>Clostridiaceae</taxon>
        <taxon>Lactonifactor</taxon>
    </lineage>
</organism>
<dbReference type="EMBL" id="FQVI01000001">
    <property type="protein sequence ID" value="SHE36528.1"/>
    <property type="molecule type" value="Genomic_DNA"/>
</dbReference>
<feature type="domain" description="Pyruvate/ketoisovalerate oxidoreductase catalytic" evidence="2">
    <location>
        <begin position="10"/>
        <end position="177"/>
    </location>
</feature>
<evidence type="ECO:0000313" key="4">
    <source>
        <dbReference type="Proteomes" id="UP000184245"/>
    </source>
</evidence>
<keyword evidence="4" id="KW-1185">Reference proteome</keyword>
<proteinExistence type="predicted"/>
<dbReference type="GO" id="GO:0016903">
    <property type="term" value="F:oxidoreductase activity, acting on the aldehyde or oxo group of donors"/>
    <property type="evidence" value="ECO:0007669"/>
    <property type="project" value="InterPro"/>
</dbReference>
<dbReference type="RefSeq" id="WP_072848461.1">
    <property type="nucleotide sequence ID" value="NZ_FQVI01000001.1"/>
</dbReference>
<dbReference type="STRING" id="1122155.SAMN02745158_00297"/>
<dbReference type="InterPro" id="IPR052554">
    <property type="entry name" value="2-oxoglutarate_synth_KorC"/>
</dbReference>
<keyword evidence="1" id="KW-0560">Oxidoreductase</keyword>
<dbReference type="Gene3D" id="3.40.920.10">
    <property type="entry name" value="Pyruvate-ferredoxin oxidoreductase, PFOR, domain III"/>
    <property type="match status" value="1"/>
</dbReference>
<dbReference type="PANTHER" id="PTHR42730">
    <property type="entry name" value="2-OXOGLUTARATE SYNTHASE SUBUNIT KORC"/>
    <property type="match status" value="1"/>
</dbReference>
<dbReference type="SUPFAM" id="SSF53323">
    <property type="entry name" value="Pyruvate-ferredoxin oxidoreductase, PFOR, domain III"/>
    <property type="match status" value="1"/>
</dbReference>
<evidence type="ECO:0000313" key="3">
    <source>
        <dbReference type="EMBL" id="SHE36528.1"/>
    </source>
</evidence>
<accession>A0A1M4SWH8</accession>
<gene>
    <name evidence="3" type="ORF">SAMN02745158_00297</name>
</gene>
<reference evidence="3 4" key="1">
    <citation type="submission" date="2016-11" db="EMBL/GenBank/DDBJ databases">
        <authorList>
            <person name="Jaros S."/>
            <person name="Januszkiewicz K."/>
            <person name="Wedrychowicz H."/>
        </authorList>
    </citation>
    <scope>NUCLEOTIDE SEQUENCE [LARGE SCALE GENOMIC DNA]</scope>
    <source>
        <strain evidence="3 4">DSM 17459</strain>
    </source>
</reference>
<dbReference type="Proteomes" id="UP000184245">
    <property type="component" value="Unassembled WGS sequence"/>
</dbReference>
<dbReference type="InterPro" id="IPR002869">
    <property type="entry name" value="Pyrv_flavodox_OxRed_cen"/>
</dbReference>
<dbReference type="PANTHER" id="PTHR42730:SF1">
    <property type="entry name" value="2-OXOGLUTARATE SYNTHASE SUBUNIT KORC"/>
    <property type="match status" value="1"/>
</dbReference>
<dbReference type="AlphaFoldDB" id="A0A1M4SWH8"/>
<evidence type="ECO:0000256" key="1">
    <source>
        <dbReference type="ARBA" id="ARBA00023002"/>
    </source>
</evidence>
<name>A0A1M4SWH8_9CLOT</name>